<dbReference type="InterPro" id="IPR042185">
    <property type="entry name" value="Serpin_sf_2"/>
</dbReference>
<dbReference type="InterPro" id="IPR023795">
    <property type="entry name" value="Serpin_CS"/>
</dbReference>
<dbReference type="Proteomes" id="UP000030645">
    <property type="component" value="Unassembled WGS sequence"/>
</dbReference>
<dbReference type="CDD" id="cd02043">
    <property type="entry name" value="serpinP_plants"/>
    <property type="match status" value="1"/>
</dbReference>
<dbReference type="SUPFAM" id="SSF56574">
    <property type="entry name" value="Serpins"/>
    <property type="match status" value="1"/>
</dbReference>
<dbReference type="Pfam" id="PF00079">
    <property type="entry name" value="Serpin"/>
    <property type="match status" value="1"/>
</dbReference>
<dbReference type="PANTHER" id="PTHR11461">
    <property type="entry name" value="SERINE PROTEASE INHIBITOR, SERPIN"/>
    <property type="match status" value="1"/>
</dbReference>
<keyword evidence="5" id="KW-1185">Reference proteome</keyword>
<comment type="similarity">
    <text evidence="1 2">Belongs to the serpin family.</text>
</comment>
<dbReference type="STRING" id="981085.W9R5N0"/>
<feature type="domain" description="Serpin" evidence="3">
    <location>
        <begin position="19"/>
        <end position="402"/>
    </location>
</feature>
<dbReference type="GO" id="GO:0004867">
    <property type="term" value="F:serine-type endopeptidase inhibitor activity"/>
    <property type="evidence" value="ECO:0007669"/>
    <property type="project" value="InterPro"/>
</dbReference>
<dbReference type="PROSITE" id="PS00284">
    <property type="entry name" value="SERPIN"/>
    <property type="match status" value="1"/>
</dbReference>
<dbReference type="KEGG" id="mnt:21392469"/>
<dbReference type="eggNOG" id="KOG2392">
    <property type="taxonomic scope" value="Eukaryota"/>
</dbReference>
<evidence type="ECO:0000313" key="5">
    <source>
        <dbReference type="Proteomes" id="UP000030645"/>
    </source>
</evidence>
<evidence type="ECO:0000256" key="2">
    <source>
        <dbReference type="RuleBase" id="RU000411"/>
    </source>
</evidence>
<dbReference type="AlphaFoldDB" id="W9R5N0"/>
<dbReference type="InterPro" id="IPR023796">
    <property type="entry name" value="Serpin_dom"/>
</dbReference>
<dbReference type="OrthoDB" id="1404217at2759"/>
<dbReference type="Gene3D" id="2.30.39.10">
    <property type="entry name" value="Alpha-1-antitrypsin, domain 1"/>
    <property type="match status" value="1"/>
</dbReference>
<reference evidence="5" key="1">
    <citation type="submission" date="2013-01" db="EMBL/GenBank/DDBJ databases">
        <title>Draft Genome Sequence of a Mulberry Tree, Morus notabilis C.K. Schneid.</title>
        <authorList>
            <person name="He N."/>
            <person name="Zhao S."/>
        </authorList>
    </citation>
    <scope>NUCLEOTIDE SEQUENCE</scope>
</reference>
<dbReference type="InterPro" id="IPR042178">
    <property type="entry name" value="Serpin_sf_1"/>
</dbReference>
<proteinExistence type="inferred from homology"/>
<evidence type="ECO:0000259" key="3">
    <source>
        <dbReference type="SMART" id="SM00093"/>
    </source>
</evidence>
<organism evidence="4 5">
    <name type="scientific">Morus notabilis</name>
    <dbReference type="NCBI Taxonomy" id="981085"/>
    <lineage>
        <taxon>Eukaryota</taxon>
        <taxon>Viridiplantae</taxon>
        <taxon>Streptophyta</taxon>
        <taxon>Embryophyta</taxon>
        <taxon>Tracheophyta</taxon>
        <taxon>Spermatophyta</taxon>
        <taxon>Magnoliopsida</taxon>
        <taxon>eudicotyledons</taxon>
        <taxon>Gunneridae</taxon>
        <taxon>Pentapetalae</taxon>
        <taxon>rosids</taxon>
        <taxon>fabids</taxon>
        <taxon>Rosales</taxon>
        <taxon>Moraceae</taxon>
        <taxon>Moreae</taxon>
        <taxon>Morus</taxon>
    </lineage>
</organism>
<dbReference type="EMBL" id="KE344618">
    <property type="protein sequence ID" value="EXB72241.1"/>
    <property type="molecule type" value="Genomic_DNA"/>
</dbReference>
<evidence type="ECO:0000256" key="1">
    <source>
        <dbReference type="ARBA" id="ARBA00009500"/>
    </source>
</evidence>
<dbReference type="InterPro" id="IPR000215">
    <property type="entry name" value="Serpin_fam"/>
</dbReference>
<protein>
    <recommendedName>
        <fullName evidence="3">Serpin domain-containing protein</fullName>
    </recommendedName>
</protein>
<dbReference type="PANTHER" id="PTHR11461:SF340">
    <property type="entry name" value="SERPIN DOMAIN-CONTAINING PROTEIN"/>
    <property type="match status" value="1"/>
</dbReference>
<gene>
    <name evidence="4" type="ORF">L484_009124</name>
</gene>
<accession>W9R5N0</accession>
<sequence length="406" mass="46237">MARSNPNHFRTDFCLVLANQVLEDEATKGNTNSNIVVSPLSLHVILSLVAAASKGHTLEQLLFFLGSTSVSDLSLLTSHMFNLTSLDDHEESEVLSAGDHLLLSFVYGAWIDRRFNLKPSFERLVKDHYKAEIRNDIDFLNEPLEAVDEINSWAEKATKGLVTKLLPYDSVNCDTALVLANALYFKAKWEKKFDASRTQARNFHLLNGQIVQAPFMTTDSFLGRYHLYKCFDGFKVLQIPYQSGQDPPKFSMYFFLPDAKDGLLNLIQKLKSNPDLLYKKFELTEDKLTDFWIPKFKFSFGFKASDTMRKMGLEKIFNPGELTEMLNIPDIANRKLFVASIFHKSYIEVNEVGTEAAASTAVLFELQRARRYPSFVADHPFLFMIREERHGIVFFVGAVLNPLLDS</sequence>
<dbReference type="SMART" id="SM00093">
    <property type="entry name" value="SERPIN"/>
    <property type="match status" value="1"/>
</dbReference>
<dbReference type="GO" id="GO:0005615">
    <property type="term" value="C:extracellular space"/>
    <property type="evidence" value="ECO:0007669"/>
    <property type="project" value="InterPro"/>
</dbReference>
<evidence type="ECO:0000313" key="4">
    <source>
        <dbReference type="EMBL" id="EXB72241.1"/>
    </source>
</evidence>
<name>W9R5N0_9ROSA</name>
<dbReference type="InterPro" id="IPR036186">
    <property type="entry name" value="Serpin_sf"/>
</dbReference>
<dbReference type="Gene3D" id="3.30.497.10">
    <property type="entry name" value="Antithrombin, subunit I, domain 2"/>
    <property type="match status" value="1"/>
</dbReference>